<evidence type="ECO:0000256" key="3">
    <source>
        <dbReference type="ARBA" id="ARBA00022692"/>
    </source>
</evidence>
<evidence type="ECO:0000256" key="1">
    <source>
        <dbReference type="ARBA" id="ARBA00004141"/>
    </source>
</evidence>
<feature type="active site" description="S-palmitoyl cysteine intermediate" evidence="11">
    <location>
        <position position="124"/>
    </location>
</feature>
<comment type="catalytic activity">
    <reaction evidence="10 11 12">
        <text>L-cysteinyl-[protein] + hexadecanoyl-CoA = S-hexadecanoyl-L-cysteinyl-[protein] + CoA</text>
        <dbReference type="Rhea" id="RHEA:36683"/>
        <dbReference type="Rhea" id="RHEA-COMP:10131"/>
        <dbReference type="Rhea" id="RHEA-COMP:11032"/>
        <dbReference type="ChEBI" id="CHEBI:29950"/>
        <dbReference type="ChEBI" id="CHEBI:57287"/>
        <dbReference type="ChEBI" id="CHEBI:57379"/>
        <dbReference type="ChEBI" id="CHEBI:74151"/>
        <dbReference type="EC" id="2.3.1.225"/>
    </reaction>
</comment>
<dbReference type="InterPro" id="IPR033682">
    <property type="entry name" value="PFA4"/>
</dbReference>
<keyword evidence="3 11" id="KW-0812">Transmembrane</keyword>
<keyword evidence="4 11" id="KW-0256">Endoplasmic reticulum</keyword>
<evidence type="ECO:0000313" key="15">
    <source>
        <dbReference type="EMBL" id="KZP25294.1"/>
    </source>
</evidence>
<proteinExistence type="inferred from homology"/>
<feature type="region of interest" description="Disordered" evidence="13">
    <location>
        <begin position="280"/>
        <end position="385"/>
    </location>
</feature>
<dbReference type="OrthoDB" id="331948at2759"/>
<keyword evidence="5 11" id="KW-1133">Transmembrane helix</keyword>
<comment type="function">
    <text evidence="11">Mediates the reversible addition of palmitate to target proteins, thereby regulating their membrane association and biological function.</text>
</comment>
<evidence type="ECO:0000256" key="6">
    <source>
        <dbReference type="ARBA" id="ARBA00023136"/>
    </source>
</evidence>
<evidence type="ECO:0000313" key="16">
    <source>
        <dbReference type="Proteomes" id="UP000076532"/>
    </source>
</evidence>
<feature type="compositionally biased region" description="Basic and acidic residues" evidence="13">
    <location>
        <begin position="292"/>
        <end position="302"/>
    </location>
</feature>
<evidence type="ECO:0000256" key="10">
    <source>
        <dbReference type="ARBA" id="ARBA00048048"/>
    </source>
</evidence>
<evidence type="ECO:0000256" key="9">
    <source>
        <dbReference type="ARBA" id="ARBA00023315"/>
    </source>
</evidence>
<dbReference type="EMBL" id="KV417521">
    <property type="protein sequence ID" value="KZP25294.1"/>
    <property type="molecule type" value="Genomic_DNA"/>
</dbReference>
<evidence type="ECO:0000256" key="12">
    <source>
        <dbReference type="RuleBase" id="RU079119"/>
    </source>
</evidence>
<evidence type="ECO:0000259" key="14">
    <source>
        <dbReference type="Pfam" id="PF01529"/>
    </source>
</evidence>
<evidence type="ECO:0000256" key="5">
    <source>
        <dbReference type="ARBA" id="ARBA00022989"/>
    </source>
</evidence>
<keyword evidence="8 11" id="KW-0449">Lipoprotein</keyword>
<dbReference type="InterPro" id="IPR001594">
    <property type="entry name" value="Palmitoyltrfase_DHHC"/>
</dbReference>
<dbReference type="STRING" id="436010.A0A166NR47"/>
<evidence type="ECO:0000256" key="11">
    <source>
        <dbReference type="HAMAP-Rule" id="MF_03199"/>
    </source>
</evidence>
<keyword evidence="7 11" id="KW-0564">Palmitate</keyword>
<feature type="transmembrane region" description="Helical" evidence="11 12">
    <location>
        <begin position="182"/>
        <end position="204"/>
    </location>
</feature>
<dbReference type="PROSITE" id="PS50216">
    <property type="entry name" value="DHHC"/>
    <property type="match status" value="1"/>
</dbReference>
<evidence type="ECO:0000256" key="13">
    <source>
        <dbReference type="SAM" id="MobiDB-lite"/>
    </source>
</evidence>
<evidence type="ECO:0000256" key="4">
    <source>
        <dbReference type="ARBA" id="ARBA00022824"/>
    </source>
</evidence>
<keyword evidence="9 11" id="KW-0012">Acyltransferase</keyword>
<dbReference type="AlphaFoldDB" id="A0A166NR47"/>
<keyword evidence="6 11" id="KW-0472">Membrane</keyword>
<name>A0A166NR47_9AGAM</name>
<accession>A0A166NR47</accession>
<keyword evidence="16" id="KW-1185">Reference proteome</keyword>
<evidence type="ECO:0000256" key="7">
    <source>
        <dbReference type="ARBA" id="ARBA00023139"/>
    </source>
</evidence>
<dbReference type="GO" id="GO:0019706">
    <property type="term" value="F:protein-cysteine S-palmitoyltransferase activity"/>
    <property type="evidence" value="ECO:0007669"/>
    <property type="project" value="UniProtKB-UniRule"/>
</dbReference>
<dbReference type="EC" id="2.3.1.225" evidence="11"/>
<organism evidence="15 16">
    <name type="scientific">Athelia psychrophila</name>
    <dbReference type="NCBI Taxonomy" id="1759441"/>
    <lineage>
        <taxon>Eukaryota</taxon>
        <taxon>Fungi</taxon>
        <taxon>Dikarya</taxon>
        <taxon>Basidiomycota</taxon>
        <taxon>Agaricomycotina</taxon>
        <taxon>Agaricomycetes</taxon>
        <taxon>Agaricomycetidae</taxon>
        <taxon>Atheliales</taxon>
        <taxon>Atheliaceae</taxon>
        <taxon>Athelia</taxon>
    </lineage>
</organism>
<comment type="domain">
    <text evidence="11 12">The DHHC domain is required for palmitoyltransferase activity.</text>
</comment>
<evidence type="ECO:0000256" key="8">
    <source>
        <dbReference type="ARBA" id="ARBA00023288"/>
    </source>
</evidence>
<feature type="transmembrane region" description="Helical" evidence="11 12">
    <location>
        <begin position="42"/>
        <end position="61"/>
    </location>
</feature>
<dbReference type="PANTHER" id="PTHR12246">
    <property type="entry name" value="PALMITOYLTRANSFERASE ZDHHC16"/>
    <property type="match status" value="1"/>
</dbReference>
<comment type="subcellular location">
    <subcellularLocation>
        <location evidence="11">Endoplasmic reticulum membrane</location>
        <topology evidence="11">Multi-pass membrane protein</topology>
    </subcellularLocation>
    <subcellularLocation>
        <location evidence="1">Membrane</location>
        <topology evidence="1">Multi-pass membrane protein</topology>
    </subcellularLocation>
</comment>
<comment type="caution">
    <text evidence="11">Lacks conserved residue(s) required for the propagation of feature annotation.</text>
</comment>
<feature type="transmembrane region" description="Helical" evidence="11 12">
    <location>
        <begin position="7"/>
        <end position="30"/>
    </location>
</feature>
<dbReference type="Proteomes" id="UP000076532">
    <property type="component" value="Unassembled WGS sequence"/>
</dbReference>
<feature type="compositionally biased region" description="Acidic residues" evidence="13">
    <location>
        <begin position="422"/>
        <end position="439"/>
    </location>
</feature>
<dbReference type="Pfam" id="PF01529">
    <property type="entry name" value="DHHC"/>
    <property type="match status" value="1"/>
</dbReference>
<comment type="similarity">
    <text evidence="11">Belongs to the DHHC palmitoyltransferase family. PFA4 subfamily.</text>
</comment>
<gene>
    <name evidence="11" type="primary">PFA4</name>
    <name evidence="15" type="ORF">FIBSPDRAFT_734054</name>
</gene>
<feature type="domain" description="Palmitoyltransferase DHHC" evidence="14">
    <location>
        <begin position="91"/>
        <end position="218"/>
    </location>
</feature>
<dbReference type="HAMAP" id="MF_03199">
    <property type="entry name" value="DHHC_PAT_PFA4"/>
    <property type="match status" value="1"/>
</dbReference>
<feature type="compositionally biased region" description="Low complexity" evidence="13">
    <location>
        <begin position="357"/>
        <end position="370"/>
    </location>
</feature>
<reference evidence="15 16" key="1">
    <citation type="journal article" date="2016" name="Mol. Biol. Evol.">
        <title>Comparative Genomics of Early-Diverging Mushroom-Forming Fungi Provides Insights into the Origins of Lignocellulose Decay Capabilities.</title>
        <authorList>
            <person name="Nagy L.G."/>
            <person name="Riley R."/>
            <person name="Tritt A."/>
            <person name="Adam C."/>
            <person name="Daum C."/>
            <person name="Floudas D."/>
            <person name="Sun H."/>
            <person name="Yadav J.S."/>
            <person name="Pangilinan J."/>
            <person name="Larsson K.H."/>
            <person name="Matsuura K."/>
            <person name="Barry K."/>
            <person name="Labutti K."/>
            <person name="Kuo R."/>
            <person name="Ohm R.A."/>
            <person name="Bhattacharya S.S."/>
            <person name="Shirouzu T."/>
            <person name="Yoshinaga Y."/>
            <person name="Martin F.M."/>
            <person name="Grigoriev I.V."/>
            <person name="Hibbett D.S."/>
        </authorList>
    </citation>
    <scope>NUCLEOTIDE SEQUENCE [LARGE SCALE GENOMIC DNA]</scope>
    <source>
        <strain evidence="15 16">CBS 109695</strain>
    </source>
</reference>
<keyword evidence="2 11" id="KW-0808">Transferase</keyword>
<evidence type="ECO:0000256" key="2">
    <source>
        <dbReference type="ARBA" id="ARBA00022679"/>
    </source>
</evidence>
<dbReference type="InterPro" id="IPR039859">
    <property type="entry name" value="PFA4/ZDH16/20/ERF2-like"/>
</dbReference>
<sequence>MGRLLGRIFVFCVVCLISFIAFSIQIFVIWPWYGSTLSVELLMLLGPFNFLIGMLFWNYFLCATVDPGRVPDSWRPDTNSGDGYEVKKLTGNPRYCRSCERHKPQRTHHCKQCNRCVLRMDHHCPWVNNCIGHFNYGHFIRFLCYVDASCIFHLTMLTRRVFAHFDGQYWVEPDTLELVFMILNYTLCIPVLLAVGGFSLYHLYSLLGNSTTIEHWEKDKVTTLVKRGKIHEVKFPYHLGARRNVESILGPNPLWWCWPTVTPGTGLKYQLADSDDIDLPAEWPPMDPTLQRPEDREAEDKSIVLPDSPWTYSDGLNPDLRATSAAKRQVRKAKAEGPISSLPPYHPDYQEDDADDYGASSSGSVASSADYYDEPGPVIHTPVRRGSEGYEVGNIDREAMLTRYIAEQVGEEGRYNLYVPEPDVDSESDGLEEGDDEDVPLANRVQNWRTETETVET</sequence>
<protein>
    <recommendedName>
        <fullName evidence="11">Palmitoyltransferase PFA4</fullName>
        <ecNumber evidence="11">2.3.1.225</ecNumber>
    </recommendedName>
    <alternativeName>
        <fullName evidence="11">Protein S-acyltransferase</fullName>
        <shortName evidence="11">PAT</shortName>
    </alternativeName>
    <alternativeName>
        <fullName evidence="11">Protein fatty acyltransferase 4</fullName>
    </alternativeName>
</protein>
<feature type="region of interest" description="Disordered" evidence="13">
    <location>
        <begin position="416"/>
        <end position="457"/>
    </location>
</feature>
<dbReference type="GO" id="GO:0005789">
    <property type="term" value="C:endoplasmic reticulum membrane"/>
    <property type="evidence" value="ECO:0007669"/>
    <property type="project" value="UniProtKB-SubCell"/>
</dbReference>